<dbReference type="Gene3D" id="1.20.1250.20">
    <property type="entry name" value="MFS general substrate transporter like domains"/>
    <property type="match status" value="1"/>
</dbReference>
<evidence type="ECO:0000313" key="11">
    <source>
        <dbReference type="Proteomes" id="UP000604273"/>
    </source>
</evidence>
<evidence type="ECO:0000256" key="9">
    <source>
        <dbReference type="SAM" id="Phobius"/>
    </source>
</evidence>
<evidence type="ECO:0000256" key="5">
    <source>
        <dbReference type="ARBA" id="ARBA00022989"/>
    </source>
</evidence>
<comment type="caution">
    <text evidence="10">The sequence shown here is derived from an EMBL/GenBank/DDBJ whole genome shotgun (WGS) entry which is preliminary data.</text>
</comment>
<protein>
    <submittedName>
        <fullName evidence="10">Uncharacterized protein</fullName>
    </submittedName>
</protein>
<dbReference type="OrthoDB" id="4078873at2759"/>
<name>A0A8H4WN62_9HYPO</name>
<evidence type="ECO:0000256" key="7">
    <source>
        <dbReference type="ARBA" id="ARBA00023180"/>
    </source>
</evidence>
<evidence type="ECO:0000256" key="1">
    <source>
        <dbReference type="ARBA" id="ARBA00004141"/>
    </source>
</evidence>
<feature type="transmembrane region" description="Helical" evidence="9">
    <location>
        <begin position="183"/>
        <end position="204"/>
    </location>
</feature>
<evidence type="ECO:0000313" key="10">
    <source>
        <dbReference type="EMBL" id="KAF4943699.1"/>
    </source>
</evidence>
<evidence type="ECO:0000256" key="8">
    <source>
        <dbReference type="SAM" id="MobiDB-lite"/>
    </source>
</evidence>
<keyword evidence="3" id="KW-0813">Transport</keyword>
<dbReference type="InterPro" id="IPR036259">
    <property type="entry name" value="MFS_trans_sf"/>
</dbReference>
<dbReference type="PANTHER" id="PTHR23501:SF107">
    <property type="entry name" value="TRANSPORTER, PUTATIVE (AFU_ORTHOLOGUE AFUA_7G04730)-RELATED"/>
    <property type="match status" value="1"/>
</dbReference>
<keyword evidence="4 9" id="KW-0812">Transmembrane</keyword>
<dbReference type="Pfam" id="PF07690">
    <property type="entry name" value="MFS_1"/>
    <property type="match status" value="1"/>
</dbReference>
<dbReference type="InterPro" id="IPR011701">
    <property type="entry name" value="MFS"/>
</dbReference>
<feature type="transmembrane region" description="Helical" evidence="9">
    <location>
        <begin position="216"/>
        <end position="235"/>
    </location>
</feature>
<keyword evidence="6 9" id="KW-0472">Membrane</keyword>
<feature type="transmembrane region" description="Helical" evidence="9">
    <location>
        <begin position="247"/>
        <end position="270"/>
    </location>
</feature>
<dbReference type="AlphaFoldDB" id="A0A8H4WN62"/>
<comment type="subcellular location">
    <subcellularLocation>
        <location evidence="1">Membrane</location>
        <topology evidence="1">Multi-pass membrane protein</topology>
    </subcellularLocation>
</comment>
<evidence type="ECO:0000256" key="6">
    <source>
        <dbReference type="ARBA" id="ARBA00023136"/>
    </source>
</evidence>
<dbReference type="FunFam" id="1.20.1250.20:FF:000284">
    <property type="entry name" value="Siderophore iron transporter mirB"/>
    <property type="match status" value="1"/>
</dbReference>
<dbReference type="GO" id="GO:0005886">
    <property type="term" value="C:plasma membrane"/>
    <property type="evidence" value="ECO:0007669"/>
    <property type="project" value="TreeGrafter"/>
</dbReference>
<feature type="transmembrane region" description="Helical" evidence="9">
    <location>
        <begin position="159"/>
        <end position="177"/>
    </location>
</feature>
<organism evidence="10 11">
    <name type="scientific">Fusarium gaditjirri</name>
    <dbReference type="NCBI Taxonomy" id="282569"/>
    <lineage>
        <taxon>Eukaryota</taxon>
        <taxon>Fungi</taxon>
        <taxon>Dikarya</taxon>
        <taxon>Ascomycota</taxon>
        <taxon>Pezizomycotina</taxon>
        <taxon>Sordariomycetes</taxon>
        <taxon>Hypocreomycetidae</taxon>
        <taxon>Hypocreales</taxon>
        <taxon>Nectriaceae</taxon>
        <taxon>Fusarium</taxon>
        <taxon>Fusarium nisikadoi species complex</taxon>
    </lineage>
</organism>
<dbReference type="Proteomes" id="UP000604273">
    <property type="component" value="Unassembled WGS sequence"/>
</dbReference>
<sequence length="442" mass="49515">MGFLETVRGQKQATTQNPDHPDETIENTNRPGKGGIMSSSTSDDSLDLVDQNEQEVLANSDHVTAGAQIGIRKAEAAALVWPKKTVYITYTWQVYLRVIGFDIHELTPDSILNNVTYYAYSDFQQAPQIATAQILSSIIGGVLKLPIAKVLNIWGRAEGFLMFVTVYLLGMIILASSNGPDSYAAGYVLYYIGYSAVYFIMDVFIADTSGLRNRAFAFAFVSIPFICTAFTGPLAAQSSIRVASWRWAIGTFCIVMTVVLVPLAVVFKFFQRKAEKMGLFFKTRSGRTVTQSNIYYCHEFDIIGAFFLMAAFVLFLLPFSLTIYGRSTYSSATFIAMAIHQHIQTEYKAWFFFRKLGANCLRSNVTNIPALDIEWPDNLIDPVRPVYATLQTEKEILEDIRLCAAAEKAADNALEDVIESRLRKETIEYKKTLKVDIKSIFK</sequence>
<dbReference type="PANTHER" id="PTHR23501">
    <property type="entry name" value="MAJOR FACILITATOR SUPERFAMILY"/>
    <property type="match status" value="1"/>
</dbReference>
<keyword evidence="11" id="KW-1185">Reference proteome</keyword>
<keyword evidence="7" id="KW-0325">Glycoprotein</keyword>
<dbReference type="GO" id="GO:0022857">
    <property type="term" value="F:transmembrane transporter activity"/>
    <property type="evidence" value="ECO:0007669"/>
    <property type="project" value="InterPro"/>
</dbReference>
<dbReference type="SUPFAM" id="SSF103473">
    <property type="entry name" value="MFS general substrate transporter"/>
    <property type="match status" value="1"/>
</dbReference>
<gene>
    <name evidence="10" type="ORF">FGADI_13237</name>
</gene>
<reference evidence="10" key="1">
    <citation type="journal article" date="2020" name="BMC Genomics">
        <title>Correction to: Identification and distribution of gene clusters required for synthesis of sphingolipid metabolism inhibitors in diverse species of the filamentous fungus Fusarium.</title>
        <authorList>
            <person name="Kim H.S."/>
            <person name="Lohmar J.M."/>
            <person name="Busman M."/>
            <person name="Brown D.W."/>
            <person name="Naumann T.A."/>
            <person name="Divon H.H."/>
            <person name="Lysoe E."/>
            <person name="Uhlig S."/>
            <person name="Proctor R.H."/>
        </authorList>
    </citation>
    <scope>NUCLEOTIDE SEQUENCE</scope>
    <source>
        <strain evidence="10">NRRL 45417</strain>
    </source>
</reference>
<feature type="region of interest" description="Disordered" evidence="8">
    <location>
        <begin position="1"/>
        <end position="45"/>
    </location>
</feature>
<proteinExistence type="inferred from homology"/>
<feature type="compositionally biased region" description="Polar residues" evidence="8">
    <location>
        <begin position="9"/>
        <end position="18"/>
    </location>
</feature>
<dbReference type="EMBL" id="JABFAI010000509">
    <property type="protein sequence ID" value="KAF4943699.1"/>
    <property type="molecule type" value="Genomic_DNA"/>
</dbReference>
<evidence type="ECO:0000256" key="3">
    <source>
        <dbReference type="ARBA" id="ARBA00022448"/>
    </source>
</evidence>
<evidence type="ECO:0000256" key="4">
    <source>
        <dbReference type="ARBA" id="ARBA00022692"/>
    </source>
</evidence>
<feature type="transmembrane region" description="Helical" evidence="9">
    <location>
        <begin position="302"/>
        <end position="324"/>
    </location>
</feature>
<keyword evidence="5 9" id="KW-1133">Transmembrane helix</keyword>
<reference evidence="10" key="2">
    <citation type="submission" date="2020-05" db="EMBL/GenBank/DDBJ databases">
        <authorList>
            <person name="Kim H.-S."/>
            <person name="Proctor R.H."/>
            <person name="Brown D.W."/>
        </authorList>
    </citation>
    <scope>NUCLEOTIDE SEQUENCE</scope>
    <source>
        <strain evidence="10">NRRL 45417</strain>
    </source>
</reference>
<evidence type="ECO:0000256" key="2">
    <source>
        <dbReference type="ARBA" id="ARBA00008335"/>
    </source>
</evidence>
<accession>A0A8H4WN62</accession>
<comment type="similarity">
    <text evidence="2">Belongs to the major facilitator superfamily.</text>
</comment>